<comment type="caution">
    <text evidence="2">The sequence shown here is derived from an EMBL/GenBank/DDBJ whole genome shotgun (WGS) entry which is preliminary data.</text>
</comment>
<reference evidence="2 3" key="1">
    <citation type="submission" date="2019-01" db="EMBL/GenBank/DDBJ databases">
        <title>Lactibacter flavus gen. nov., sp. nov., a novel bacterium of the family Propionibacteriaceae isolated from raw milk and dairy products.</title>
        <authorList>
            <person name="Huptas C."/>
            <person name="Wenning M."/>
            <person name="Breitenwieser F."/>
            <person name="Doll E."/>
            <person name="Von Neubeck M."/>
            <person name="Busse H.-J."/>
            <person name="Scherer S."/>
        </authorList>
    </citation>
    <scope>NUCLEOTIDE SEQUENCE [LARGE SCALE GENOMIC DNA]</scope>
    <source>
        <strain evidence="2 3">DSM 22130</strain>
    </source>
</reference>
<proteinExistence type="predicted"/>
<dbReference type="GO" id="GO:0016776">
    <property type="term" value="F:phosphotransferase activity, phosphate group as acceptor"/>
    <property type="evidence" value="ECO:0007669"/>
    <property type="project" value="InterPro"/>
</dbReference>
<dbReference type="SUPFAM" id="SSF52540">
    <property type="entry name" value="P-loop containing nucleoside triphosphate hydrolases"/>
    <property type="match status" value="1"/>
</dbReference>
<evidence type="ECO:0000313" key="3">
    <source>
        <dbReference type="Proteomes" id="UP000291933"/>
    </source>
</evidence>
<dbReference type="GO" id="GO:0006797">
    <property type="term" value="P:polyphosphate metabolic process"/>
    <property type="evidence" value="ECO:0007669"/>
    <property type="project" value="InterPro"/>
</dbReference>
<dbReference type="Pfam" id="PF03976">
    <property type="entry name" value="PPK2"/>
    <property type="match status" value="1"/>
</dbReference>
<dbReference type="InterPro" id="IPR022300">
    <property type="entry name" value="PPK2-rel_1"/>
</dbReference>
<keyword evidence="2" id="KW-0808">Transferase</keyword>
<keyword evidence="2" id="KW-0418">Kinase</keyword>
<organism evidence="2 3">
    <name type="scientific">Propioniciclava tarda</name>
    <dbReference type="NCBI Taxonomy" id="433330"/>
    <lineage>
        <taxon>Bacteria</taxon>
        <taxon>Bacillati</taxon>
        <taxon>Actinomycetota</taxon>
        <taxon>Actinomycetes</taxon>
        <taxon>Propionibacteriales</taxon>
        <taxon>Propionibacteriaceae</taxon>
        <taxon>Propioniciclava</taxon>
    </lineage>
</organism>
<dbReference type="OrthoDB" id="9775224at2"/>
<name>A0A4Q9KN33_PROTD</name>
<dbReference type="Proteomes" id="UP000291933">
    <property type="component" value="Unassembled WGS sequence"/>
</dbReference>
<dbReference type="InterPro" id="IPR027417">
    <property type="entry name" value="P-loop_NTPase"/>
</dbReference>
<keyword evidence="3" id="KW-1185">Reference proteome</keyword>
<dbReference type="AlphaFoldDB" id="A0A4Q9KN33"/>
<feature type="domain" description="Polyphosphate kinase-2-related" evidence="1">
    <location>
        <begin position="58"/>
        <end position="267"/>
    </location>
</feature>
<evidence type="ECO:0000313" key="2">
    <source>
        <dbReference type="EMBL" id="TBT95997.1"/>
    </source>
</evidence>
<dbReference type="PANTHER" id="PTHR34383">
    <property type="entry name" value="POLYPHOSPHATE:AMP PHOSPHOTRANSFERASE-RELATED"/>
    <property type="match status" value="1"/>
</dbReference>
<dbReference type="Gene3D" id="3.40.50.300">
    <property type="entry name" value="P-loop containing nucleotide triphosphate hydrolases"/>
    <property type="match status" value="1"/>
</dbReference>
<dbReference type="NCBIfam" id="TIGR03709">
    <property type="entry name" value="PPK2_rel_1"/>
    <property type="match status" value="1"/>
</dbReference>
<protein>
    <submittedName>
        <fullName evidence="2">Polyphosphate kinase 2 family protein</fullName>
    </submittedName>
</protein>
<dbReference type="RefSeq" id="WP_131171112.1">
    <property type="nucleotide sequence ID" value="NZ_FXTL01000002.1"/>
</dbReference>
<dbReference type="EMBL" id="SDMR01000002">
    <property type="protein sequence ID" value="TBT95997.1"/>
    <property type="molecule type" value="Genomic_DNA"/>
</dbReference>
<dbReference type="PANTHER" id="PTHR34383:SF3">
    <property type="entry name" value="POLYPHOSPHATE:AMP PHOSPHOTRANSFERASE"/>
    <property type="match status" value="1"/>
</dbReference>
<sequence>MAKTAYVKGGKPLSQLLRAPSGAVDIRSIPTDASPGYPGRGKSDAEASRLVLASVLGDLQERMYADGKAKPETAKRVLLILQGMDTSGKGGIIRHAIGLVDPQGIQIKAFKAPTAEERAHDFLWRITNALPGPGMIGIFDRSQYEDVLIVRVEQLVPQDVWEARYDQINAWEAARVAEGYTLIKCFLHVSKEEQKKRLAARLVGPDKYWKYNPGDLDSRAKWDAYEDAYNAALTRCNPDAAPWYVIPADKKWYRDWAVAELLREKMAELNLDWPAPTFDVEAERARVAAS</sequence>
<evidence type="ECO:0000259" key="1">
    <source>
        <dbReference type="Pfam" id="PF03976"/>
    </source>
</evidence>
<gene>
    <name evidence="2" type="ORF">ET996_03245</name>
</gene>
<dbReference type="InterPro" id="IPR022488">
    <property type="entry name" value="PPK2-related"/>
</dbReference>
<dbReference type="GO" id="GO:0016301">
    <property type="term" value="F:kinase activity"/>
    <property type="evidence" value="ECO:0007669"/>
    <property type="project" value="UniProtKB-KW"/>
</dbReference>
<accession>A0A4Q9KN33</accession>